<dbReference type="PANTHER" id="PTHR32468:SF23">
    <property type="entry name" value="CATION_H(+) ANTIPORTER 14"/>
    <property type="match status" value="1"/>
</dbReference>
<protein>
    <submittedName>
        <fullName evidence="5">Uncharacterized protein</fullName>
    </submittedName>
</protein>
<evidence type="ECO:0000256" key="3">
    <source>
        <dbReference type="ARBA" id="ARBA00022958"/>
    </source>
</evidence>
<name>A0A484NH26_9ASTE</name>
<keyword evidence="1" id="KW-0813">Transport</keyword>
<dbReference type="GO" id="GO:0006813">
    <property type="term" value="P:potassium ion transport"/>
    <property type="evidence" value="ECO:0007669"/>
    <property type="project" value="UniProtKB-KW"/>
</dbReference>
<accession>A0A484NH26</accession>
<reference evidence="5 6" key="1">
    <citation type="submission" date="2018-04" db="EMBL/GenBank/DDBJ databases">
        <authorList>
            <person name="Vogel A."/>
        </authorList>
    </citation>
    <scope>NUCLEOTIDE SEQUENCE [LARGE SCALE GENOMIC DNA]</scope>
</reference>
<dbReference type="GO" id="GO:0098662">
    <property type="term" value="P:inorganic cation transmembrane transport"/>
    <property type="evidence" value="ECO:0007669"/>
    <property type="project" value="TreeGrafter"/>
</dbReference>
<dbReference type="InterPro" id="IPR050794">
    <property type="entry name" value="CPA2_transporter"/>
</dbReference>
<evidence type="ECO:0000256" key="1">
    <source>
        <dbReference type="ARBA" id="ARBA00022448"/>
    </source>
</evidence>
<keyword evidence="3" id="KW-0630">Potassium</keyword>
<keyword evidence="2" id="KW-0633">Potassium transport</keyword>
<dbReference type="OrthoDB" id="1938353at2759"/>
<dbReference type="PANTHER" id="PTHR32468">
    <property type="entry name" value="CATION/H + ANTIPORTER"/>
    <property type="match status" value="1"/>
</dbReference>
<dbReference type="AlphaFoldDB" id="A0A484NH26"/>
<dbReference type="Proteomes" id="UP000595140">
    <property type="component" value="Unassembled WGS sequence"/>
</dbReference>
<evidence type="ECO:0000256" key="4">
    <source>
        <dbReference type="ARBA" id="ARBA00023065"/>
    </source>
</evidence>
<organism evidence="5 6">
    <name type="scientific">Cuscuta campestris</name>
    <dbReference type="NCBI Taxonomy" id="132261"/>
    <lineage>
        <taxon>Eukaryota</taxon>
        <taxon>Viridiplantae</taxon>
        <taxon>Streptophyta</taxon>
        <taxon>Embryophyta</taxon>
        <taxon>Tracheophyta</taxon>
        <taxon>Spermatophyta</taxon>
        <taxon>Magnoliopsida</taxon>
        <taxon>eudicotyledons</taxon>
        <taxon>Gunneridae</taxon>
        <taxon>Pentapetalae</taxon>
        <taxon>asterids</taxon>
        <taxon>lamiids</taxon>
        <taxon>Solanales</taxon>
        <taxon>Convolvulaceae</taxon>
        <taxon>Cuscuteae</taxon>
        <taxon>Cuscuta</taxon>
        <taxon>Cuscuta subgen. Grammica</taxon>
        <taxon>Cuscuta sect. Cleistogrammica</taxon>
    </lineage>
</organism>
<evidence type="ECO:0000313" key="5">
    <source>
        <dbReference type="EMBL" id="VFR00686.1"/>
    </source>
</evidence>
<proteinExistence type="predicted"/>
<dbReference type="EMBL" id="OOIL02006707">
    <property type="protein sequence ID" value="VFR00686.1"/>
    <property type="molecule type" value="Genomic_DNA"/>
</dbReference>
<keyword evidence="6" id="KW-1185">Reference proteome</keyword>
<keyword evidence="4" id="KW-0406">Ion transport</keyword>
<gene>
    <name evidence="5" type="ORF">CCAM_LOCUS42461</name>
</gene>
<evidence type="ECO:0000313" key="6">
    <source>
        <dbReference type="Proteomes" id="UP000595140"/>
    </source>
</evidence>
<dbReference type="GO" id="GO:0006885">
    <property type="term" value="P:regulation of pH"/>
    <property type="evidence" value="ECO:0007669"/>
    <property type="project" value="TreeGrafter"/>
</dbReference>
<dbReference type="GO" id="GO:0012505">
    <property type="term" value="C:endomembrane system"/>
    <property type="evidence" value="ECO:0007669"/>
    <property type="project" value="TreeGrafter"/>
</dbReference>
<sequence>MHDVGRDRSGDAPSLLPIDPSTRYLGYRTNSIIDSDPHSELHVMVCVHDEENVLAIINLLEISCPGQNSPIAVSVLTLSELKGRADALLLSGGKGCRGPD</sequence>
<evidence type="ECO:0000256" key="2">
    <source>
        <dbReference type="ARBA" id="ARBA00022538"/>
    </source>
</evidence>